<feature type="non-terminal residue" evidence="1">
    <location>
        <position position="80"/>
    </location>
</feature>
<reference evidence="2" key="1">
    <citation type="submission" date="2016-04" db="EMBL/GenBank/DDBJ databases">
        <title>Cephalotus genome sequencing.</title>
        <authorList>
            <person name="Fukushima K."/>
            <person name="Hasebe M."/>
            <person name="Fang X."/>
        </authorList>
    </citation>
    <scope>NUCLEOTIDE SEQUENCE [LARGE SCALE GENOMIC DNA]</scope>
    <source>
        <strain evidence="2">cv. St1</strain>
    </source>
</reference>
<name>A0A1Q3BVD3_CEPFO</name>
<dbReference type="OrthoDB" id="1933536at2759"/>
<dbReference type="EMBL" id="BDDD01000953">
    <property type="protein sequence ID" value="GAV71926.1"/>
    <property type="molecule type" value="Genomic_DNA"/>
</dbReference>
<evidence type="ECO:0000313" key="2">
    <source>
        <dbReference type="Proteomes" id="UP000187406"/>
    </source>
</evidence>
<organism evidence="1 2">
    <name type="scientific">Cephalotus follicularis</name>
    <name type="common">Albany pitcher plant</name>
    <dbReference type="NCBI Taxonomy" id="3775"/>
    <lineage>
        <taxon>Eukaryota</taxon>
        <taxon>Viridiplantae</taxon>
        <taxon>Streptophyta</taxon>
        <taxon>Embryophyta</taxon>
        <taxon>Tracheophyta</taxon>
        <taxon>Spermatophyta</taxon>
        <taxon>Magnoliopsida</taxon>
        <taxon>eudicotyledons</taxon>
        <taxon>Gunneridae</taxon>
        <taxon>Pentapetalae</taxon>
        <taxon>rosids</taxon>
        <taxon>fabids</taxon>
        <taxon>Oxalidales</taxon>
        <taxon>Cephalotaceae</taxon>
        <taxon>Cephalotus</taxon>
    </lineage>
</organism>
<protein>
    <submittedName>
        <fullName evidence="1">Uncharacterized protein</fullName>
    </submittedName>
</protein>
<gene>
    <name evidence="1" type="ORF">CFOL_v3_15415</name>
</gene>
<keyword evidence="2" id="KW-1185">Reference proteome</keyword>
<sequence length="80" mass="9401">TKQLKEDIEQMMNAKGQKCAQIFEKQRRISSLKSDSSTLTQTLELIHQERDTLSAKFIEKSPYYTKVAEYFNTKLQKQQV</sequence>
<dbReference type="InParanoid" id="A0A1Q3BVD3"/>
<accession>A0A1Q3BVD3</accession>
<dbReference type="Proteomes" id="UP000187406">
    <property type="component" value="Unassembled WGS sequence"/>
</dbReference>
<dbReference type="PANTHER" id="PTHR38353">
    <property type="entry name" value="TROPOMYOSIN"/>
    <property type="match status" value="1"/>
</dbReference>
<proteinExistence type="predicted"/>
<dbReference type="AlphaFoldDB" id="A0A1Q3BVD3"/>
<evidence type="ECO:0000313" key="1">
    <source>
        <dbReference type="EMBL" id="GAV71926.1"/>
    </source>
</evidence>
<comment type="caution">
    <text evidence="1">The sequence shown here is derived from an EMBL/GenBank/DDBJ whole genome shotgun (WGS) entry which is preliminary data.</text>
</comment>
<feature type="non-terminal residue" evidence="1">
    <location>
        <position position="1"/>
    </location>
</feature>
<dbReference type="PANTHER" id="PTHR38353:SF2">
    <property type="entry name" value="TROPOMYOSIN"/>
    <property type="match status" value="1"/>
</dbReference>